<feature type="compositionally biased region" description="Polar residues" evidence="1">
    <location>
        <begin position="567"/>
        <end position="576"/>
    </location>
</feature>
<organism evidence="2">
    <name type="scientific">Eggerthella lenta</name>
    <name type="common">Eubacterium lentum</name>
    <dbReference type="NCBI Taxonomy" id="84112"/>
    <lineage>
        <taxon>Bacteria</taxon>
        <taxon>Bacillati</taxon>
        <taxon>Actinomycetota</taxon>
        <taxon>Coriobacteriia</taxon>
        <taxon>Eggerthellales</taxon>
        <taxon>Eggerthellaceae</taxon>
        <taxon>Eggerthella</taxon>
    </lineage>
</organism>
<sequence length="576" mass="62753">MSVRSRRPARCHLASLRIEPVPRSTQLQPPRLHDAGRRKPIPGSVVFQPPVCPQGTRAVEIVALFINGLPSGDGVRIRPEPVLLTLDLLPAARSIRTVGQLQLPAAVVDFPPRRELVRLGYALGISVAQLLQERFAFQLVAVTLIRQECVLDDDAHDAGFATCLDDRVVVLDAAIGIVERAFAIHALRIAHFYAAVGQAECSQLLQDLAGELCALLVKLVTIRAVVRIPHFGTVARSRSGVKMQADEHVGSCVNRAVHALNKAHLLVASTRQHHFDVRIGLQRLLAVQRDLPCELPLNQTVGRSPGLATSVAGIQGNHELAGGAARARGGRTTYDGRSRFGGQLRSLLEGRCLLKLAVVGQCVHGHAAGRLIGQGKRFGLRLGHHERVGLALAGGQIHQQRAAVGGRRALHPFETVLPGLRNVYGEERRIARVLGSGRFDRRARRSRQRQFCGRQLDRLVVQRNHDELGTARAGGAFVEVHEAHRLPVGSESRRRGFGLAIGLGGFVRLSGLRALPLPRFGRSGSLFRHTLIDGRRLDDRVGCRIGDLRIGHRGHGSRGNERESQHNRQGQLGQSG</sequence>
<reference evidence="2" key="1">
    <citation type="submission" date="2019-11" db="EMBL/GenBank/DDBJ databases">
        <authorList>
            <person name="Feng L."/>
        </authorList>
    </citation>
    <scope>NUCLEOTIDE SEQUENCE</scope>
    <source>
        <strain evidence="2">ElentaLFYP107</strain>
    </source>
</reference>
<proteinExistence type="predicted"/>
<dbReference type="EMBL" id="CACRTT010000014">
    <property type="protein sequence ID" value="VYU15976.1"/>
    <property type="molecule type" value="Genomic_DNA"/>
</dbReference>
<accession>A0A6N3CG45</accession>
<name>A0A6N3CG45_EGGLN</name>
<gene>
    <name evidence="2" type="ORF">ELLFYP107_02401</name>
</gene>
<evidence type="ECO:0000256" key="1">
    <source>
        <dbReference type="SAM" id="MobiDB-lite"/>
    </source>
</evidence>
<dbReference type="AlphaFoldDB" id="A0A6N3CG45"/>
<evidence type="ECO:0000313" key="2">
    <source>
        <dbReference type="EMBL" id="VYU15976.1"/>
    </source>
</evidence>
<feature type="region of interest" description="Disordered" evidence="1">
    <location>
        <begin position="550"/>
        <end position="576"/>
    </location>
</feature>
<protein>
    <submittedName>
        <fullName evidence="2">Uncharacterized protein</fullName>
    </submittedName>
</protein>